<dbReference type="SUPFAM" id="SSF48576">
    <property type="entry name" value="Terpenoid synthases"/>
    <property type="match status" value="1"/>
</dbReference>
<name>A0AAD3RRF4_CRYJA</name>
<comment type="caution">
    <text evidence="2">The sequence shown here is derived from an EMBL/GenBank/DDBJ whole genome shotgun (WGS) entry which is preliminary data.</text>
</comment>
<evidence type="ECO:0000313" key="3">
    <source>
        <dbReference type="Proteomes" id="UP001234787"/>
    </source>
</evidence>
<gene>
    <name evidence="2" type="ORF">SUGI_1481120</name>
</gene>
<reference evidence="2" key="1">
    <citation type="submission" date="2022-12" db="EMBL/GenBank/DDBJ databases">
        <title>Chromosome-Level Genome Assembly of Japanese Cedar (Cryptomeriajaponica D. Don).</title>
        <authorList>
            <person name="Fujino T."/>
            <person name="Yamaguchi K."/>
            <person name="Yokoyama T."/>
            <person name="Hamanaka T."/>
            <person name="Harazono Y."/>
            <person name="Kamada H."/>
            <person name="Kobayashi W."/>
            <person name="Ujino-Ihara T."/>
            <person name="Uchiyama K."/>
            <person name="Matsumoto A."/>
            <person name="Izuno A."/>
            <person name="Tsumura Y."/>
            <person name="Toyoda A."/>
            <person name="Shigenobu S."/>
            <person name="Moriguchi Y."/>
            <person name="Ueno S."/>
            <person name="Kasahara M."/>
        </authorList>
    </citation>
    <scope>NUCLEOTIDE SEQUENCE</scope>
</reference>
<proteinExistence type="predicted"/>
<accession>A0AAD3RRF4</accession>
<sequence length="76" mass="8779">MTILEGMNEEALTKLNYHFLMRGDIPKRYRTLLFNTARVMKVIYKIEDGFLNAAEDLEDSIKKSLYEPQIPACPVA</sequence>
<dbReference type="AlphaFoldDB" id="A0AAD3RRF4"/>
<keyword evidence="1" id="KW-0456">Lyase</keyword>
<keyword evidence="3" id="KW-1185">Reference proteome</keyword>
<organism evidence="2 3">
    <name type="scientific">Cryptomeria japonica</name>
    <name type="common">Japanese cedar</name>
    <name type="synonym">Cupressus japonica</name>
    <dbReference type="NCBI Taxonomy" id="3369"/>
    <lineage>
        <taxon>Eukaryota</taxon>
        <taxon>Viridiplantae</taxon>
        <taxon>Streptophyta</taxon>
        <taxon>Embryophyta</taxon>
        <taxon>Tracheophyta</taxon>
        <taxon>Spermatophyta</taxon>
        <taxon>Pinopsida</taxon>
        <taxon>Pinidae</taxon>
        <taxon>Conifers II</taxon>
        <taxon>Cupressales</taxon>
        <taxon>Cupressaceae</taxon>
        <taxon>Cryptomeria</taxon>
    </lineage>
</organism>
<dbReference type="EMBL" id="BSEH01000577">
    <property type="protein sequence ID" value="GLJ58869.1"/>
    <property type="molecule type" value="Genomic_DNA"/>
</dbReference>
<dbReference type="Gene3D" id="1.10.600.10">
    <property type="entry name" value="Farnesyl Diphosphate Synthase"/>
    <property type="match status" value="1"/>
</dbReference>
<dbReference type="GO" id="GO:0016829">
    <property type="term" value="F:lyase activity"/>
    <property type="evidence" value="ECO:0007669"/>
    <property type="project" value="UniProtKB-KW"/>
</dbReference>
<dbReference type="Proteomes" id="UP001234787">
    <property type="component" value="Unassembled WGS sequence"/>
</dbReference>
<evidence type="ECO:0000313" key="2">
    <source>
        <dbReference type="EMBL" id="GLJ58869.1"/>
    </source>
</evidence>
<evidence type="ECO:0000256" key="1">
    <source>
        <dbReference type="ARBA" id="ARBA00023239"/>
    </source>
</evidence>
<protein>
    <submittedName>
        <fullName evidence="2">Uncharacterized protein</fullName>
    </submittedName>
</protein>
<dbReference type="InterPro" id="IPR008949">
    <property type="entry name" value="Isoprenoid_synthase_dom_sf"/>
</dbReference>